<name>A0A6B2BDA2_PSESX</name>
<accession>A0A6B2BDA2</accession>
<comment type="caution">
    <text evidence="1">The sequence shown here is derived from an EMBL/GenBank/DDBJ whole genome shotgun (WGS) entry which is preliminary data.</text>
</comment>
<dbReference type="AntiFam" id="ANF00261">
    <property type="entry name" value="Protein of unknown function (DUF1534)"/>
</dbReference>
<gene>
    <name evidence="1" type="ORF">PspP123CL_23995</name>
</gene>
<protein>
    <submittedName>
        <fullName evidence="1">DUF1534 domain-containing protein</fullName>
    </submittedName>
</protein>
<proteinExistence type="predicted"/>
<dbReference type="AlphaFoldDB" id="A0A6B2BDA2"/>
<sequence length="88" mass="10170">MYSDERGAWARQCSPAWLSFLTLQRGNALGDALRHKPVARRILLIGSERPYLQTKKSPETTRSSGAFFWVFTGRQLRAGRRRGRFFPK</sequence>
<evidence type="ECO:0000313" key="1">
    <source>
        <dbReference type="EMBL" id="NAO78940.1"/>
    </source>
</evidence>
<dbReference type="EMBL" id="VLIF01000026">
    <property type="protein sequence ID" value="NAO78940.1"/>
    <property type="molecule type" value="Genomic_DNA"/>
</dbReference>
<organism evidence="1">
    <name type="scientific">Pseudomonas syringae</name>
    <dbReference type="NCBI Taxonomy" id="317"/>
    <lineage>
        <taxon>Bacteria</taxon>
        <taxon>Pseudomonadati</taxon>
        <taxon>Pseudomonadota</taxon>
        <taxon>Gammaproteobacteria</taxon>
        <taxon>Pseudomonadales</taxon>
        <taxon>Pseudomonadaceae</taxon>
        <taxon>Pseudomonas</taxon>
    </lineage>
</organism>
<reference evidence="1" key="1">
    <citation type="journal article" date="2020" name="Phytopathology">
        <title>Zucchini vein clearing disease is caused by several lineages within Pseudomonas syringae species complex.</title>
        <authorList>
            <person name="Lacault C."/>
            <person name="Briand M."/>
            <person name="Jacques M.A."/>
            <person name="Darrasse A."/>
        </authorList>
    </citation>
    <scope>NUCLEOTIDE SEQUENCE</scope>
    <source>
        <strain evidence="1">P123</strain>
    </source>
</reference>